<evidence type="ECO:0000313" key="2">
    <source>
        <dbReference type="EMBL" id="ACR13639.1"/>
    </source>
</evidence>
<dbReference type="AlphaFoldDB" id="C5BPC4"/>
<feature type="region of interest" description="Disordered" evidence="1">
    <location>
        <begin position="51"/>
        <end position="79"/>
    </location>
</feature>
<dbReference type="EMBL" id="CP001614">
    <property type="protein sequence ID" value="ACR13639.1"/>
    <property type="molecule type" value="Genomic_DNA"/>
</dbReference>
<dbReference type="eggNOG" id="ENOG5030TAI">
    <property type="taxonomic scope" value="Bacteria"/>
</dbReference>
<name>C5BPC4_TERTT</name>
<dbReference type="STRING" id="377629.TERTU_0728"/>
<keyword evidence="3" id="KW-1185">Reference proteome</keyword>
<accession>C5BPC4</accession>
<evidence type="ECO:0000256" key="1">
    <source>
        <dbReference type="SAM" id="MobiDB-lite"/>
    </source>
</evidence>
<organism evidence="2 3">
    <name type="scientific">Teredinibacter turnerae (strain ATCC 39867 / T7901)</name>
    <dbReference type="NCBI Taxonomy" id="377629"/>
    <lineage>
        <taxon>Bacteria</taxon>
        <taxon>Pseudomonadati</taxon>
        <taxon>Pseudomonadota</taxon>
        <taxon>Gammaproteobacteria</taxon>
        <taxon>Cellvibrionales</taxon>
        <taxon>Cellvibrionaceae</taxon>
        <taxon>Teredinibacter</taxon>
    </lineage>
</organism>
<dbReference type="Proteomes" id="UP000009080">
    <property type="component" value="Chromosome"/>
</dbReference>
<gene>
    <name evidence="2" type="ordered locus">TERTU_0728</name>
</gene>
<dbReference type="KEGG" id="ttu:TERTU_0728"/>
<dbReference type="HOGENOM" id="CLU_2604850_0_0_6"/>
<sequence length="79" mass="8535">MAKPCATSNHKNSPTRQLKALFDAVNALNTAVTQLNKTVMTLQIQQARTTELSSAGFDAPEQTSPEQSDTAPSPKRVLH</sequence>
<evidence type="ECO:0000313" key="3">
    <source>
        <dbReference type="Proteomes" id="UP000009080"/>
    </source>
</evidence>
<dbReference type="RefSeq" id="WP_015819754.1">
    <property type="nucleotide sequence ID" value="NC_012997.1"/>
</dbReference>
<dbReference type="OrthoDB" id="9912643at2"/>
<feature type="compositionally biased region" description="Polar residues" evidence="1">
    <location>
        <begin position="61"/>
        <end position="71"/>
    </location>
</feature>
<proteinExistence type="predicted"/>
<protein>
    <submittedName>
        <fullName evidence="2">Uncharacterized protein</fullName>
    </submittedName>
</protein>
<reference evidence="2 3" key="1">
    <citation type="journal article" date="2009" name="PLoS ONE">
        <title>The complete genome of Teredinibacter turnerae T7901: an intracellular endosymbiont of marine wood-boring bivalves (shipworms).</title>
        <authorList>
            <person name="Yang J.C."/>
            <person name="Madupu R."/>
            <person name="Durkin A.S."/>
            <person name="Ekborg N.A."/>
            <person name="Pedamallu C.S."/>
            <person name="Hostetler J.B."/>
            <person name="Radune D."/>
            <person name="Toms B.S."/>
            <person name="Henrissat B."/>
            <person name="Coutinho P.M."/>
            <person name="Schwarz S."/>
            <person name="Field L."/>
            <person name="Trindade-Silva A.E."/>
            <person name="Soares C.A.G."/>
            <person name="Elshahawi S."/>
            <person name="Hanora A."/>
            <person name="Schmidt E.W."/>
            <person name="Haygood M.G."/>
            <person name="Posfai J."/>
            <person name="Benner J."/>
            <person name="Madinger C."/>
            <person name="Nove J."/>
            <person name="Anton B."/>
            <person name="Chaudhary K."/>
            <person name="Foster J."/>
            <person name="Holman A."/>
            <person name="Kumar S."/>
            <person name="Lessard P.A."/>
            <person name="Luyten Y.A."/>
            <person name="Slatko B."/>
            <person name="Wood N."/>
            <person name="Wu B."/>
            <person name="Teplitski M."/>
            <person name="Mougous J.D."/>
            <person name="Ward N."/>
            <person name="Eisen J.A."/>
            <person name="Badger J.H."/>
            <person name="Distel D.L."/>
        </authorList>
    </citation>
    <scope>NUCLEOTIDE SEQUENCE [LARGE SCALE GENOMIC DNA]</scope>
    <source>
        <strain evidence="3">ATCC 39867 / T7901</strain>
    </source>
</reference>